<dbReference type="Gene3D" id="1.10.10.10">
    <property type="entry name" value="Winged helix-like DNA-binding domain superfamily/Winged helix DNA-binding domain"/>
    <property type="match status" value="1"/>
</dbReference>
<evidence type="ECO:0000313" key="6">
    <source>
        <dbReference type="Proteomes" id="UP000467249"/>
    </source>
</evidence>
<dbReference type="InterPro" id="IPR000792">
    <property type="entry name" value="Tscrpt_reg_LuxR_C"/>
</dbReference>
<dbReference type="EMBL" id="AP022620">
    <property type="protein sequence ID" value="BBZ74820.1"/>
    <property type="molecule type" value="Genomic_DNA"/>
</dbReference>
<organism evidence="5 6">
    <name type="scientific">Mycolicibacterium anyangense</name>
    <dbReference type="NCBI Taxonomy" id="1431246"/>
    <lineage>
        <taxon>Bacteria</taxon>
        <taxon>Bacillati</taxon>
        <taxon>Actinomycetota</taxon>
        <taxon>Actinomycetes</taxon>
        <taxon>Mycobacteriales</taxon>
        <taxon>Mycobacteriaceae</taxon>
        <taxon>Mycolicibacterium</taxon>
    </lineage>
</organism>
<dbReference type="PANTHER" id="PTHR44688">
    <property type="entry name" value="DNA-BINDING TRANSCRIPTIONAL ACTIVATOR DEVR_DOSR"/>
    <property type="match status" value="1"/>
</dbReference>
<dbReference type="AlphaFoldDB" id="A0A6N4VYY0"/>
<evidence type="ECO:0000313" key="5">
    <source>
        <dbReference type="EMBL" id="BBZ74820.1"/>
    </source>
</evidence>
<keyword evidence="2" id="KW-0238">DNA-binding</keyword>
<dbReference type="CDD" id="cd06170">
    <property type="entry name" value="LuxR_C_like"/>
    <property type="match status" value="1"/>
</dbReference>
<sequence>MIGRLDGVAEASSATALSHLPAVVGGANPGWAELPERALVDLNNAVGGVQQAVHKLISASSADDVCALAPEAATLMGFSRALFSRVDHGIWLTQHAHAVHDADFADQVVAFGTAHSRRLSGQLMESEMLFTGTPILVRDAQTNPRAYRRLALFTCATDYVAAPVLVWGQPIGMIHADRYPDPGIEEVDRRLLGLYACGLGLAMERAQLADRLRAINDASASFGHRVDEQGSAAPQVRLAAVSSLAGTEPAIDRLSLREWDVLRSIALGKTNAQIAAALFLTENTVKVHVKRILRKLGASNRTEAAGLYHRLTRRAP</sequence>
<dbReference type="PRINTS" id="PR00038">
    <property type="entry name" value="HTHLUXR"/>
</dbReference>
<reference evidence="5 6" key="1">
    <citation type="journal article" date="2019" name="Emerg. Microbes Infect.">
        <title>Comprehensive subspecies identification of 175 nontuberculous mycobacteria species based on 7547 genomic profiles.</title>
        <authorList>
            <person name="Matsumoto Y."/>
            <person name="Kinjo T."/>
            <person name="Motooka D."/>
            <person name="Nabeya D."/>
            <person name="Jung N."/>
            <person name="Uechi K."/>
            <person name="Horii T."/>
            <person name="Iida T."/>
            <person name="Fujita J."/>
            <person name="Nakamura S."/>
        </authorList>
    </citation>
    <scope>NUCLEOTIDE SEQUENCE [LARGE SCALE GENOMIC DNA]</scope>
    <source>
        <strain evidence="5 6">JCM 30275</strain>
    </source>
</reference>
<dbReference type="Gene3D" id="3.30.450.40">
    <property type="match status" value="1"/>
</dbReference>
<evidence type="ECO:0000256" key="2">
    <source>
        <dbReference type="ARBA" id="ARBA00023125"/>
    </source>
</evidence>
<dbReference type="PROSITE" id="PS00622">
    <property type="entry name" value="HTH_LUXR_1"/>
    <property type="match status" value="1"/>
</dbReference>
<dbReference type="InterPro" id="IPR029016">
    <property type="entry name" value="GAF-like_dom_sf"/>
</dbReference>
<accession>A0A6N4VYY0</accession>
<dbReference type="PROSITE" id="PS50043">
    <property type="entry name" value="HTH_LUXR_2"/>
    <property type="match status" value="1"/>
</dbReference>
<feature type="domain" description="HTH luxR-type" evidence="4">
    <location>
        <begin position="247"/>
        <end position="312"/>
    </location>
</feature>
<dbReference type="SUPFAM" id="SSF55781">
    <property type="entry name" value="GAF domain-like"/>
    <property type="match status" value="1"/>
</dbReference>
<evidence type="ECO:0000256" key="3">
    <source>
        <dbReference type="ARBA" id="ARBA00023163"/>
    </source>
</evidence>
<dbReference type="PANTHER" id="PTHR44688:SF16">
    <property type="entry name" value="DNA-BINDING TRANSCRIPTIONAL ACTIVATOR DEVR_DOSR"/>
    <property type="match status" value="1"/>
</dbReference>
<dbReference type="KEGG" id="many:MANY_01570"/>
<dbReference type="Pfam" id="PF00196">
    <property type="entry name" value="GerE"/>
    <property type="match status" value="1"/>
</dbReference>
<dbReference type="RefSeq" id="WP_163802358.1">
    <property type="nucleotide sequence ID" value="NZ_AP022620.1"/>
</dbReference>
<protein>
    <submittedName>
        <fullName evidence="5">LuxR family transcriptional regulator</fullName>
    </submittedName>
</protein>
<dbReference type="GO" id="GO:0006355">
    <property type="term" value="P:regulation of DNA-templated transcription"/>
    <property type="evidence" value="ECO:0007669"/>
    <property type="project" value="InterPro"/>
</dbReference>
<dbReference type="SUPFAM" id="SSF46894">
    <property type="entry name" value="C-terminal effector domain of the bipartite response regulators"/>
    <property type="match status" value="1"/>
</dbReference>
<gene>
    <name evidence="5" type="ORF">MANY_01570</name>
</gene>
<dbReference type="InterPro" id="IPR036388">
    <property type="entry name" value="WH-like_DNA-bd_sf"/>
</dbReference>
<keyword evidence="3" id="KW-0804">Transcription</keyword>
<name>A0A6N4VYY0_9MYCO</name>
<dbReference type="Proteomes" id="UP000467249">
    <property type="component" value="Chromosome"/>
</dbReference>
<dbReference type="GO" id="GO:0003677">
    <property type="term" value="F:DNA binding"/>
    <property type="evidence" value="ECO:0007669"/>
    <property type="project" value="UniProtKB-KW"/>
</dbReference>
<keyword evidence="1" id="KW-0805">Transcription regulation</keyword>
<dbReference type="InterPro" id="IPR016032">
    <property type="entry name" value="Sig_transdc_resp-reg_C-effctor"/>
</dbReference>
<evidence type="ECO:0000259" key="4">
    <source>
        <dbReference type="PROSITE" id="PS50043"/>
    </source>
</evidence>
<dbReference type="SMART" id="SM00421">
    <property type="entry name" value="HTH_LUXR"/>
    <property type="match status" value="1"/>
</dbReference>
<evidence type="ECO:0000256" key="1">
    <source>
        <dbReference type="ARBA" id="ARBA00023015"/>
    </source>
</evidence>
<proteinExistence type="predicted"/>
<keyword evidence="6" id="KW-1185">Reference proteome</keyword>